<evidence type="ECO:0000313" key="9">
    <source>
        <dbReference type="Proteomes" id="UP000052978"/>
    </source>
</evidence>
<evidence type="ECO:0000259" key="7">
    <source>
        <dbReference type="Pfam" id="PF23727"/>
    </source>
</evidence>
<keyword evidence="2 6" id="KW-0812">Transmembrane</keyword>
<dbReference type="Pfam" id="PF08039">
    <property type="entry name" value="Mit_proteolip"/>
    <property type="match status" value="1"/>
</dbReference>
<evidence type="ECO:0000256" key="2">
    <source>
        <dbReference type="ARBA" id="ARBA00022692"/>
    </source>
</evidence>
<dbReference type="GO" id="GO:0005739">
    <property type="term" value="C:mitochondrion"/>
    <property type="evidence" value="ECO:0007669"/>
    <property type="project" value="InterPro"/>
</dbReference>
<organism evidence="8 9">
    <name type="scientific">Myotis brandtii</name>
    <name type="common">Brandt's bat</name>
    <dbReference type="NCBI Taxonomy" id="109478"/>
    <lineage>
        <taxon>Eukaryota</taxon>
        <taxon>Metazoa</taxon>
        <taxon>Chordata</taxon>
        <taxon>Craniata</taxon>
        <taxon>Vertebrata</taxon>
        <taxon>Euteleostomi</taxon>
        <taxon>Mammalia</taxon>
        <taxon>Eutheria</taxon>
        <taxon>Laurasiatheria</taxon>
        <taxon>Chiroptera</taxon>
        <taxon>Yangochiroptera</taxon>
        <taxon>Vespertilionidae</taxon>
        <taxon>Myotis</taxon>
    </lineage>
</organism>
<evidence type="ECO:0000256" key="3">
    <source>
        <dbReference type="ARBA" id="ARBA00022989"/>
    </source>
</evidence>
<feature type="region of interest" description="Disordered" evidence="5">
    <location>
        <begin position="1"/>
        <end position="90"/>
    </location>
</feature>
<sequence length="783" mass="84771">MATVLSRALKLPGKKSPDLGEYDPLTQADSDESEDDLVLDLQQKNGGVKNGKSALGEAPEPDSDAEVAGAAKPHISEGPTEGYPSEPLGGLEQKTTSSIVSYVRTSVFLLTLVISMVLVLVCAFLIPCPPRDLHSTWSRHLGPQGGGDLSPLQLADVNGDGLRDVLLSFVTSRNGSAVGKAIWTLNPNYLSNGTLAAPGVVLPDVDEDGVRDLVVLAVGESQPDVCFLLVSGRTGSPVGRPVKYNIVGEGNLIGPQVYITSNGAVYILFGFGKKQGWFLLLFPMDPDVCFLLVSGRTGSPVGRPVKYNIVGEGNLIGPQVYITSNGAVYILFGFGNIQAVALRDIFVQAQNRDSSPPSLQIEEPEWEKRRSINLSELIDIYSDGVELLQMVKAPDSNCSNLLITTGQALVLLRGQNLTPHWTLSLQGLHSQPTPGYFTDDQTLDFLLQIQDGVGMKKMMVVDGDSGSVIWNYTAPCHLKRTPTTSAVTSDQKSVFLFWAEGLPAAPSNSDVILGTEPPSLHHLYLLHPEFPSILLDLANATGTVTAAEGLPGDLGEDGLMGLIVYKIRSGDEKAKTLKGSSPPPAQVGINDLWKDAFYVTRTTGPSSKGHPAPLVVSKLSLRWALMEGQMVQLKETTPKIGRGELRRFLSRIKFVDSPLQDSRMPLRKVWQEKRSSPVSQVHCTTSWDDVLLLPPSKGTGSSKHLVARPSLHRGLGTFCVSTNQELLSRNAVERPSDSRLRMADRNVHWPEKTFGSSICNRQTRGEPAFRPSWEIWTPFPAAP</sequence>
<feature type="domain" description="FAM234A/B beta-propeller" evidence="7">
    <location>
        <begin position="177"/>
        <end position="270"/>
    </location>
</feature>
<dbReference type="Proteomes" id="UP000052978">
    <property type="component" value="Unassembled WGS sequence"/>
</dbReference>
<keyword evidence="3 6" id="KW-1133">Transmembrane helix</keyword>
<evidence type="ECO:0000256" key="5">
    <source>
        <dbReference type="SAM" id="MobiDB-lite"/>
    </source>
</evidence>
<comment type="subcellular location">
    <subcellularLocation>
        <location evidence="1">Membrane</location>
        <topology evidence="1">Single-pass membrane protein</topology>
    </subcellularLocation>
</comment>
<dbReference type="InterPro" id="IPR045232">
    <property type="entry name" value="FAM234"/>
</dbReference>
<protein>
    <recommendedName>
        <fullName evidence="7">FAM234A/B beta-propeller domain-containing protein</fullName>
    </recommendedName>
</protein>
<feature type="compositionally biased region" description="Acidic residues" evidence="5">
    <location>
        <begin position="29"/>
        <end position="38"/>
    </location>
</feature>
<proteinExistence type="predicted"/>
<feature type="domain" description="FAM234A/B beta-propeller" evidence="7">
    <location>
        <begin position="279"/>
        <end position="546"/>
    </location>
</feature>
<keyword evidence="4 6" id="KW-0472">Membrane</keyword>
<dbReference type="InterPro" id="IPR055409">
    <property type="entry name" value="Beta-prop_FAM234A_B"/>
</dbReference>
<feature type="transmembrane region" description="Helical" evidence="6">
    <location>
        <begin position="107"/>
        <end position="126"/>
    </location>
</feature>
<evidence type="ECO:0000256" key="6">
    <source>
        <dbReference type="SAM" id="Phobius"/>
    </source>
</evidence>
<name>S7MX81_MYOBR</name>
<gene>
    <name evidence="8" type="ORF">D623_10031468</name>
</gene>
<dbReference type="PANTHER" id="PTHR21419:SF25">
    <property type="entry name" value="PROTEIN FAM234B"/>
    <property type="match status" value="1"/>
</dbReference>
<evidence type="ECO:0000256" key="4">
    <source>
        <dbReference type="ARBA" id="ARBA00023136"/>
    </source>
</evidence>
<dbReference type="Pfam" id="PF23727">
    <property type="entry name" value="Beta-prop_FAM234A_B"/>
    <property type="match status" value="2"/>
</dbReference>
<dbReference type="GO" id="GO:0016020">
    <property type="term" value="C:membrane"/>
    <property type="evidence" value="ECO:0007669"/>
    <property type="project" value="UniProtKB-SubCell"/>
</dbReference>
<dbReference type="SUPFAM" id="SSF69318">
    <property type="entry name" value="Integrin alpha N-terminal domain"/>
    <property type="match status" value="1"/>
</dbReference>
<dbReference type="InterPro" id="IPR028994">
    <property type="entry name" value="Integrin_alpha_N"/>
</dbReference>
<evidence type="ECO:0000256" key="1">
    <source>
        <dbReference type="ARBA" id="ARBA00004167"/>
    </source>
</evidence>
<dbReference type="EMBL" id="KE162407">
    <property type="protein sequence ID" value="EPQ08135.1"/>
    <property type="molecule type" value="Genomic_DNA"/>
</dbReference>
<accession>S7MX81</accession>
<dbReference type="PANTHER" id="PTHR21419">
    <property type="match status" value="1"/>
</dbReference>
<dbReference type="AlphaFoldDB" id="S7MX81"/>
<keyword evidence="9" id="KW-1185">Reference proteome</keyword>
<evidence type="ECO:0000313" key="8">
    <source>
        <dbReference type="EMBL" id="EPQ08135.1"/>
    </source>
</evidence>
<dbReference type="InterPro" id="IPR012574">
    <property type="entry name" value="ATP5MJ"/>
</dbReference>
<reference evidence="8 9" key="1">
    <citation type="journal article" date="2013" name="Nat. Commun.">
        <title>Genome analysis reveals insights into physiology and longevity of the Brandt's bat Myotis brandtii.</title>
        <authorList>
            <person name="Seim I."/>
            <person name="Fang X."/>
            <person name="Xiong Z."/>
            <person name="Lobanov A.V."/>
            <person name="Huang Z."/>
            <person name="Ma S."/>
            <person name="Feng Y."/>
            <person name="Turanov A.A."/>
            <person name="Zhu Y."/>
            <person name="Lenz T.L."/>
            <person name="Gerashchenko M.V."/>
            <person name="Fan D."/>
            <person name="Hee Yim S."/>
            <person name="Yao X."/>
            <person name="Jordan D."/>
            <person name="Xiong Y."/>
            <person name="Ma Y."/>
            <person name="Lyapunov A.N."/>
            <person name="Chen G."/>
            <person name="Kulakova O.I."/>
            <person name="Sun Y."/>
            <person name="Lee S.G."/>
            <person name="Bronson R.T."/>
            <person name="Moskalev A.A."/>
            <person name="Sunyaev S.R."/>
            <person name="Zhang G."/>
            <person name="Krogh A."/>
            <person name="Wang J."/>
            <person name="Gladyshev V.N."/>
        </authorList>
    </citation>
    <scope>NUCLEOTIDE SEQUENCE [LARGE SCALE GENOMIC DNA]</scope>
</reference>